<dbReference type="Pfam" id="PF09819">
    <property type="entry name" value="ABC_cobalt"/>
    <property type="match status" value="1"/>
</dbReference>
<accession>A0A5Q2TJ48</accession>
<gene>
    <name evidence="2" type="ORF">GI584_11925</name>
</gene>
<evidence type="ECO:0000313" key="2">
    <source>
        <dbReference type="EMBL" id="QGH34696.1"/>
    </source>
</evidence>
<feature type="transmembrane region" description="Helical" evidence="1">
    <location>
        <begin position="46"/>
        <end position="62"/>
    </location>
</feature>
<keyword evidence="1" id="KW-1133">Transmembrane helix</keyword>
<evidence type="ECO:0000313" key="3">
    <source>
        <dbReference type="Proteomes" id="UP000339690"/>
    </source>
</evidence>
<dbReference type="KEGG" id="grc:GI584_11925"/>
<dbReference type="EMBL" id="CP045915">
    <property type="protein sequence ID" value="QGH34696.1"/>
    <property type="molecule type" value="Genomic_DNA"/>
</dbReference>
<dbReference type="AlphaFoldDB" id="A0A5Q2TJ48"/>
<dbReference type="InterPro" id="IPR017195">
    <property type="entry name" value="ABC_thiamin-permease_prd"/>
</dbReference>
<feature type="transmembrane region" description="Helical" evidence="1">
    <location>
        <begin position="115"/>
        <end position="139"/>
    </location>
</feature>
<keyword evidence="1" id="KW-0472">Membrane</keyword>
<feature type="transmembrane region" description="Helical" evidence="1">
    <location>
        <begin position="7"/>
        <end position="26"/>
    </location>
</feature>
<feature type="transmembrane region" description="Helical" evidence="1">
    <location>
        <begin position="90"/>
        <end position="108"/>
    </location>
</feature>
<sequence>MYMKKSLTLTDILITIVIAFIFSVIYKLWGPLYSLVGVFGLHVDQLIYGMWFMAATVAFLIIRKPGIALLAELAAAQGEFLFGGQWGISLLLYGLVQGVGCELVFAMYRYKSYRLYVTCLAAVGATIGSLLLDVFYGYIDSLAAWNLTLLIVNRLIGAILITGVFAYYLVEALDKTGVTKAFRPISQDDYQMLEDEVN</sequence>
<reference evidence="2 3" key="1">
    <citation type="submission" date="2019-11" db="EMBL/GenBank/DDBJ databases">
        <title>Gracilibacillus salitolerans sp. nov., a moderate halophile isolated from a saline soil in northwest China.</title>
        <authorList>
            <person name="Gan L."/>
        </authorList>
    </citation>
    <scope>NUCLEOTIDE SEQUENCE [LARGE SCALE GENOMIC DNA]</scope>
    <source>
        <strain evidence="2 3">SCU50</strain>
    </source>
</reference>
<evidence type="ECO:0000256" key="1">
    <source>
        <dbReference type="SAM" id="Phobius"/>
    </source>
</evidence>
<dbReference type="Proteomes" id="UP000339690">
    <property type="component" value="Chromosome"/>
</dbReference>
<keyword evidence="3" id="KW-1185">Reference proteome</keyword>
<proteinExistence type="predicted"/>
<feature type="transmembrane region" description="Helical" evidence="1">
    <location>
        <begin position="151"/>
        <end position="170"/>
    </location>
</feature>
<dbReference type="PIRSF" id="PIRSF037394">
    <property type="entry name" value="ABC_thiamine-permease_YkoE_prd"/>
    <property type="match status" value="1"/>
</dbReference>
<keyword evidence="1" id="KW-0812">Transmembrane</keyword>
<protein>
    <submittedName>
        <fullName evidence="2">Thiamine ABC transporter permease</fullName>
    </submittedName>
</protein>
<organism evidence="2 3">
    <name type="scientific">Gracilibacillus salitolerans</name>
    <dbReference type="NCBI Taxonomy" id="2663022"/>
    <lineage>
        <taxon>Bacteria</taxon>
        <taxon>Bacillati</taxon>
        <taxon>Bacillota</taxon>
        <taxon>Bacilli</taxon>
        <taxon>Bacillales</taxon>
        <taxon>Bacillaceae</taxon>
        <taxon>Gracilibacillus</taxon>
    </lineage>
</organism>
<name>A0A5Q2TJ48_9BACI</name>